<keyword evidence="2" id="KW-1185">Reference proteome</keyword>
<accession>A0ACD3AH14</accession>
<evidence type="ECO:0000313" key="2">
    <source>
        <dbReference type="Proteomes" id="UP000308600"/>
    </source>
</evidence>
<sequence length="438" mass="47645">MILDKYLNPEESHDAPPPSYDTLPGPPIPIASGSTSYPLDTKKSPISSSPHFPSPVASTSTSSSSKGKGKSKAPSSSSSSSGFSFNFFNSRATRDVKNTVLGLIQDIVRESHASPPSPTESDSAPLLILRSCADACTKERLSLSSLLQEKYIGGHTPIYWSILNRPKDTLPMITYDDSSSSSTTTSLLPPPSQTPDLLTVLLHFARPLTQNTITEIRLACLPNSDQPLFQRLRLIPEFSSISQTDEMILGTTIPSDNVEVENLPGDAGEFAADLEIVQFQRRMRVARRIEVEFIARARLWRISFCIAPDGPTQYGSPRPGSWCISLSLLACSSPTYIDSRILIAEPTPEPLPPQQGIISLIDSPPERPNPSVSYPSSNSHPPTNSKPPKPRPTITLRLKSDKKLASQDQKRNAAQGMETEVVVALEDSLMAASLQHAY</sequence>
<organism evidence="1 2">
    <name type="scientific">Pluteus cervinus</name>
    <dbReference type="NCBI Taxonomy" id="181527"/>
    <lineage>
        <taxon>Eukaryota</taxon>
        <taxon>Fungi</taxon>
        <taxon>Dikarya</taxon>
        <taxon>Basidiomycota</taxon>
        <taxon>Agaricomycotina</taxon>
        <taxon>Agaricomycetes</taxon>
        <taxon>Agaricomycetidae</taxon>
        <taxon>Agaricales</taxon>
        <taxon>Pluteineae</taxon>
        <taxon>Pluteaceae</taxon>
        <taxon>Pluteus</taxon>
    </lineage>
</organism>
<proteinExistence type="predicted"/>
<protein>
    <submittedName>
        <fullName evidence="1">Uncharacterized protein</fullName>
    </submittedName>
</protein>
<reference evidence="1 2" key="1">
    <citation type="journal article" date="2019" name="Nat. Ecol. Evol.">
        <title>Megaphylogeny resolves global patterns of mushroom evolution.</title>
        <authorList>
            <person name="Varga T."/>
            <person name="Krizsan K."/>
            <person name="Foldi C."/>
            <person name="Dima B."/>
            <person name="Sanchez-Garcia M."/>
            <person name="Sanchez-Ramirez S."/>
            <person name="Szollosi G.J."/>
            <person name="Szarkandi J.G."/>
            <person name="Papp V."/>
            <person name="Albert L."/>
            <person name="Andreopoulos W."/>
            <person name="Angelini C."/>
            <person name="Antonin V."/>
            <person name="Barry K.W."/>
            <person name="Bougher N.L."/>
            <person name="Buchanan P."/>
            <person name="Buyck B."/>
            <person name="Bense V."/>
            <person name="Catcheside P."/>
            <person name="Chovatia M."/>
            <person name="Cooper J."/>
            <person name="Damon W."/>
            <person name="Desjardin D."/>
            <person name="Finy P."/>
            <person name="Geml J."/>
            <person name="Haridas S."/>
            <person name="Hughes K."/>
            <person name="Justo A."/>
            <person name="Karasinski D."/>
            <person name="Kautmanova I."/>
            <person name="Kiss B."/>
            <person name="Kocsube S."/>
            <person name="Kotiranta H."/>
            <person name="LaButti K.M."/>
            <person name="Lechner B.E."/>
            <person name="Liimatainen K."/>
            <person name="Lipzen A."/>
            <person name="Lukacs Z."/>
            <person name="Mihaltcheva S."/>
            <person name="Morgado L.N."/>
            <person name="Niskanen T."/>
            <person name="Noordeloos M.E."/>
            <person name="Ohm R.A."/>
            <person name="Ortiz-Santana B."/>
            <person name="Ovrebo C."/>
            <person name="Racz N."/>
            <person name="Riley R."/>
            <person name="Savchenko A."/>
            <person name="Shiryaev A."/>
            <person name="Soop K."/>
            <person name="Spirin V."/>
            <person name="Szebenyi C."/>
            <person name="Tomsovsky M."/>
            <person name="Tulloss R.E."/>
            <person name="Uehling J."/>
            <person name="Grigoriev I.V."/>
            <person name="Vagvolgyi C."/>
            <person name="Papp T."/>
            <person name="Martin F.M."/>
            <person name="Miettinen O."/>
            <person name="Hibbett D.S."/>
            <person name="Nagy L.G."/>
        </authorList>
    </citation>
    <scope>NUCLEOTIDE SEQUENCE [LARGE SCALE GENOMIC DNA]</scope>
    <source>
        <strain evidence="1 2">NL-1719</strain>
    </source>
</reference>
<name>A0ACD3AH14_9AGAR</name>
<gene>
    <name evidence="1" type="ORF">BDN72DRAFT_801395</name>
</gene>
<dbReference type="Proteomes" id="UP000308600">
    <property type="component" value="Unassembled WGS sequence"/>
</dbReference>
<evidence type="ECO:0000313" key="1">
    <source>
        <dbReference type="EMBL" id="TFK65178.1"/>
    </source>
</evidence>
<feature type="non-terminal residue" evidence="1">
    <location>
        <position position="438"/>
    </location>
</feature>
<dbReference type="EMBL" id="ML208445">
    <property type="protein sequence ID" value="TFK65178.1"/>
    <property type="molecule type" value="Genomic_DNA"/>
</dbReference>